<keyword evidence="2" id="KW-1185">Reference proteome</keyword>
<name>D5BF46_ZUNPS</name>
<reference evidence="1 2" key="1">
    <citation type="journal article" date="2010" name="BMC Genomics">
        <title>The complete genome of Zunongwangia profunda SM-A87 reveals its adaptation to the deep-sea environment and ecological role in sedimentary organic nitrogen degradation.</title>
        <authorList>
            <person name="Qin Q.L."/>
            <person name="Zhang X.Y."/>
            <person name="Wang X.M."/>
            <person name="Liu G.M."/>
            <person name="Chen X.L."/>
            <person name="Xie B.B."/>
            <person name="Dang H.Y."/>
            <person name="Zhou B.C."/>
            <person name="Yu J."/>
            <person name="Zhang Y.Z."/>
        </authorList>
    </citation>
    <scope>NUCLEOTIDE SEQUENCE [LARGE SCALE GENOMIC DNA]</scope>
    <source>
        <strain evidence="2">DSM 18752 / CCTCC AB 206139 / SM-A87</strain>
    </source>
</reference>
<dbReference type="EMBL" id="CP001650">
    <property type="protein sequence ID" value="ADF52944.1"/>
    <property type="molecule type" value="Genomic_DNA"/>
</dbReference>
<proteinExistence type="predicted"/>
<evidence type="ECO:0000313" key="2">
    <source>
        <dbReference type="Proteomes" id="UP000001654"/>
    </source>
</evidence>
<accession>D5BF46</accession>
<dbReference type="AlphaFoldDB" id="D5BF46"/>
<dbReference type="HOGENOM" id="CLU_2319467_0_0_10"/>
<dbReference type="STRING" id="655815.ZPR_2621"/>
<gene>
    <name evidence="1" type="ordered locus">ZPR_2621</name>
</gene>
<dbReference type="KEGG" id="zpr:ZPR_2621"/>
<evidence type="ECO:0000313" key="1">
    <source>
        <dbReference type="EMBL" id="ADF52944.1"/>
    </source>
</evidence>
<dbReference type="Proteomes" id="UP000001654">
    <property type="component" value="Chromosome"/>
</dbReference>
<sequence length="99" mass="10699">MLEAYPIISEVNPARKAALMTPTILCFNVPIVSLGAVSKHPTANGTPIFDNPRALKIPIADPILIVKIKALVKSVLRKNFKMESNNSESCFINAPVLGD</sequence>
<organism evidence="1 2">
    <name type="scientific">Zunongwangia profunda (strain DSM 18752 / CCTCC AB 206139 / SM-A87)</name>
    <name type="common">Wangia profunda</name>
    <dbReference type="NCBI Taxonomy" id="655815"/>
    <lineage>
        <taxon>Bacteria</taxon>
        <taxon>Pseudomonadati</taxon>
        <taxon>Bacteroidota</taxon>
        <taxon>Flavobacteriia</taxon>
        <taxon>Flavobacteriales</taxon>
        <taxon>Flavobacteriaceae</taxon>
        <taxon>Zunongwangia</taxon>
    </lineage>
</organism>
<protein>
    <submittedName>
        <fullName evidence="1">Uncharacterized protein</fullName>
    </submittedName>
</protein>